<reference evidence="3 4" key="1">
    <citation type="submission" date="2017-03" db="EMBL/GenBank/DDBJ databases">
        <authorList>
            <person name="Afonso C.L."/>
            <person name="Miller P.J."/>
            <person name="Scott M.A."/>
            <person name="Spackman E."/>
            <person name="Goraichik I."/>
            <person name="Dimitrov K.M."/>
            <person name="Suarez D.L."/>
            <person name="Swayne D.E."/>
        </authorList>
    </citation>
    <scope>NUCLEOTIDE SEQUENCE [LARGE SCALE GENOMIC DNA]</scope>
    <source>
        <strain evidence="3 4">CECT 7066</strain>
    </source>
</reference>
<dbReference type="PANTHER" id="PTHR33375">
    <property type="entry name" value="CHROMOSOME-PARTITIONING PROTEIN PARB-RELATED"/>
    <property type="match status" value="1"/>
</dbReference>
<dbReference type="PANTHER" id="PTHR33375:SF1">
    <property type="entry name" value="CHROMOSOME-PARTITIONING PROTEIN PARB-RELATED"/>
    <property type="match status" value="1"/>
</dbReference>
<evidence type="ECO:0000259" key="2">
    <source>
        <dbReference type="SMART" id="SM00470"/>
    </source>
</evidence>
<dbReference type="GO" id="GO:0007059">
    <property type="term" value="P:chromosome segregation"/>
    <property type="evidence" value="ECO:0007669"/>
    <property type="project" value="TreeGrafter"/>
</dbReference>
<dbReference type="InterPro" id="IPR036086">
    <property type="entry name" value="ParB/Sulfiredoxin_sf"/>
</dbReference>
<dbReference type="AlphaFoldDB" id="A0A1Y5TRS7"/>
<evidence type="ECO:0000313" key="4">
    <source>
        <dbReference type="Proteomes" id="UP000193870"/>
    </source>
</evidence>
<proteinExistence type="predicted"/>
<keyword evidence="4" id="KW-1185">Reference proteome</keyword>
<dbReference type="Proteomes" id="UP000193870">
    <property type="component" value="Unassembled WGS sequence"/>
</dbReference>
<feature type="region of interest" description="Disordered" evidence="1">
    <location>
        <begin position="333"/>
        <end position="353"/>
    </location>
</feature>
<protein>
    <submittedName>
        <fullName evidence="3">ParB-like nuclease domain protein</fullName>
    </submittedName>
</protein>
<organism evidence="3 4">
    <name type="scientific">Palleronia marisminoris</name>
    <dbReference type="NCBI Taxonomy" id="315423"/>
    <lineage>
        <taxon>Bacteria</taxon>
        <taxon>Pseudomonadati</taxon>
        <taxon>Pseudomonadota</taxon>
        <taxon>Alphaproteobacteria</taxon>
        <taxon>Rhodobacterales</taxon>
        <taxon>Roseobacteraceae</taxon>
        <taxon>Palleronia</taxon>
    </lineage>
</organism>
<sequence>MRNAGTLWPTLETFLPWCFACETPAPFRPVFTVSHAKHLRILEETVMARRKRLTPSTPFPDAPEGAFETKAMPFGPSAKLEEGPAVPMAPVARVAQDQAQAAALRELSEEMTRAREGGRMVLELPLDAIEAEHLIRDRISADETEMQSLTESLAASGQRNPVEVLDLGGGRYGLISGWRRLAALRALAAEGRAGDTVLALLRRPEDQAAAYRAMVEENEIRADLSYYERARIVAKAVEAGVFEDDRAALQGLFGAVSRPRRSKIGSFLPIVRALDGVLRHPASLPERLGLKLSQRLREDDALADRLRLELGQGAATPEAERALFEAATRTARSGKPVLQGEKPVRAEAGRDAPSVVVSRDRSGRLVLDGPGVTPAFVERLKSWIDAGAR</sequence>
<name>A0A1Y5TRS7_9RHOB</name>
<dbReference type="Gene3D" id="3.90.1530.30">
    <property type="match status" value="1"/>
</dbReference>
<dbReference type="SMART" id="SM00470">
    <property type="entry name" value="ParB"/>
    <property type="match status" value="1"/>
</dbReference>
<dbReference type="InterPro" id="IPR050336">
    <property type="entry name" value="Chromosome_partition/occlusion"/>
</dbReference>
<dbReference type="GO" id="GO:0005694">
    <property type="term" value="C:chromosome"/>
    <property type="evidence" value="ECO:0007669"/>
    <property type="project" value="TreeGrafter"/>
</dbReference>
<evidence type="ECO:0000313" key="3">
    <source>
        <dbReference type="EMBL" id="SLN70342.1"/>
    </source>
</evidence>
<evidence type="ECO:0000256" key="1">
    <source>
        <dbReference type="SAM" id="MobiDB-lite"/>
    </source>
</evidence>
<gene>
    <name evidence="3" type="ORF">PAM7066_03567</name>
</gene>
<dbReference type="Pfam" id="PF02195">
    <property type="entry name" value="ParB_N"/>
    <property type="match status" value="1"/>
</dbReference>
<feature type="domain" description="ParB-like N-terminal" evidence="2">
    <location>
        <begin position="122"/>
        <end position="219"/>
    </location>
</feature>
<dbReference type="EMBL" id="FWFV01000017">
    <property type="protein sequence ID" value="SLN70342.1"/>
    <property type="molecule type" value="Genomic_DNA"/>
</dbReference>
<dbReference type="STRING" id="315423.SAMN04488020_11824"/>
<dbReference type="InterPro" id="IPR003115">
    <property type="entry name" value="ParB_N"/>
</dbReference>
<dbReference type="SUPFAM" id="SSF110849">
    <property type="entry name" value="ParB/Sulfiredoxin"/>
    <property type="match status" value="1"/>
</dbReference>
<accession>A0A1Y5TRS7</accession>